<keyword evidence="1" id="KW-1133">Transmembrane helix</keyword>
<gene>
    <name evidence="2" type="ORF">CEXT_638881</name>
</gene>
<organism evidence="2 3">
    <name type="scientific">Caerostris extrusa</name>
    <name type="common">Bark spider</name>
    <name type="synonym">Caerostris bankana</name>
    <dbReference type="NCBI Taxonomy" id="172846"/>
    <lineage>
        <taxon>Eukaryota</taxon>
        <taxon>Metazoa</taxon>
        <taxon>Ecdysozoa</taxon>
        <taxon>Arthropoda</taxon>
        <taxon>Chelicerata</taxon>
        <taxon>Arachnida</taxon>
        <taxon>Araneae</taxon>
        <taxon>Araneomorphae</taxon>
        <taxon>Entelegynae</taxon>
        <taxon>Araneoidea</taxon>
        <taxon>Araneidae</taxon>
        <taxon>Caerostris</taxon>
    </lineage>
</organism>
<reference evidence="2 3" key="1">
    <citation type="submission" date="2021-06" db="EMBL/GenBank/DDBJ databases">
        <title>Caerostris extrusa draft genome.</title>
        <authorList>
            <person name="Kono N."/>
            <person name="Arakawa K."/>
        </authorList>
    </citation>
    <scope>NUCLEOTIDE SEQUENCE [LARGE SCALE GENOMIC DNA]</scope>
</reference>
<feature type="transmembrane region" description="Helical" evidence="1">
    <location>
        <begin position="20"/>
        <end position="43"/>
    </location>
</feature>
<comment type="caution">
    <text evidence="2">The sequence shown here is derived from an EMBL/GenBank/DDBJ whole genome shotgun (WGS) entry which is preliminary data.</text>
</comment>
<dbReference type="EMBL" id="BPLR01017339">
    <property type="protein sequence ID" value="GIY90687.1"/>
    <property type="molecule type" value="Genomic_DNA"/>
</dbReference>
<proteinExistence type="predicted"/>
<dbReference type="AlphaFoldDB" id="A0AAV4X664"/>
<keyword evidence="1" id="KW-0812">Transmembrane</keyword>
<sequence length="92" mass="10241">MKSPPIRLNGINFRYNFCAVNIILAEVISCLLFSASPLLTVIIPWRLVFDQIDVNSLSSRLFQSNCLSPGLDNEGTNLLDARRLLACKMMPG</sequence>
<accession>A0AAV4X664</accession>
<keyword evidence="1" id="KW-0472">Membrane</keyword>
<evidence type="ECO:0000313" key="2">
    <source>
        <dbReference type="EMBL" id="GIY90687.1"/>
    </source>
</evidence>
<keyword evidence="3" id="KW-1185">Reference proteome</keyword>
<protein>
    <submittedName>
        <fullName evidence="2">Uncharacterized protein</fullName>
    </submittedName>
</protein>
<name>A0AAV4X664_CAEEX</name>
<evidence type="ECO:0000313" key="3">
    <source>
        <dbReference type="Proteomes" id="UP001054945"/>
    </source>
</evidence>
<dbReference type="Proteomes" id="UP001054945">
    <property type="component" value="Unassembled WGS sequence"/>
</dbReference>
<evidence type="ECO:0000256" key="1">
    <source>
        <dbReference type="SAM" id="Phobius"/>
    </source>
</evidence>